<dbReference type="KEGG" id="azc:AZC_1068"/>
<proteinExistence type="inferred from homology"/>
<reference evidence="8 9" key="5">
    <citation type="journal article" date="2010" name="Appl. Environ. Microbiol.">
        <title>phrR-like gene praR of Azorhizobium caulinodans ORS571 is essential for symbiosis with Sesbania rostrata and is involved in expression of reb genes.</title>
        <authorList>
            <person name="Akiba N."/>
            <person name="Aono T."/>
            <person name="Toyazaki H."/>
            <person name="Sato S."/>
            <person name="Oyaizu H."/>
        </authorList>
    </citation>
    <scope>NUCLEOTIDE SEQUENCE [LARGE SCALE GENOMIC DNA]</scope>
    <source>
        <strain evidence="9">ATCC 43989 / DSM 5975 / JCM 20966 / LMG 6465 / NBRC 14845 / NCIMB 13405 / ORS 571</strain>
    </source>
</reference>
<reference evidence="9" key="2">
    <citation type="submission" date="2007-04" db="EMBL/GenBank/DDBJ databases">
        <title>Complete genome sequence of the nitrogen-fixing bacterium Azorhizobium caulinodans ORS571.</title>
        <authorList>
            <person name="Lee K.B."/>
            <person name="Backer P.D."/>
            <person name="Aono T."/>
            <person name="Liu C.T."/>
            <person name="Suzuki S."/>
            <person name="Suzuki T."/>
            <person name="Kaneko T."/>
            <person name="Yamada M."/>
            <person name="Tabata S."/>
            <person name="Kupfer D.M."/>
            <person name="Najar F.Z."/>
            <person name="Wiley G.B."/>
            <person name="Roe B."/>
            <person name="Binnewies T."/>
            <person name="Ussery D."/>
            <person name="Vereecke D."/>
            <person name="Gevers D."/>
            <person name="Holsters M."/>
            <person name="Oyaizu H."/>
        </authorList>
    </citation>
    <scope>NUCLEOTIDE SEQUENCE [LARGE SCALE GENOMIC DNA]</scope>
    <source>
        <strain evidence="9">ATCC 43989 / DSM 5975 / JCM 20966 / LMG 6465 / NBRC 14845 / NCIMB 13405 / ORS 571</strain>
    </source>
</reference>
<protein>
    <recommendedName>
        <fullName evidence="7">UPF0056 inner membrane protein</fullName>
    </recommendedName>
</protein>
<name>A8HQV8_AZOC5</name>
<keyword evidence="3" id="KW-1003">Cell membrane</keyword>
<feature type="transmembrane region" description="Helical" evidence="7">
    <location>
        <begin position="184"/>
        <end position="204"/>
    </location>
</feature>
<evidence type="ECO:0000256" key="5">
    <source>
        <dbReference type="ARBA" id="ARBA00022989"/>
    </source>
</evidence>
<reference evidence="8 9" key="1">
    <citation type="journal article" date="2007" name="Appl. Environ. Microbiol.">
        <title>Rhizobial factors required for stem nodule maturation and maintenance in Sesbania rostrata-Azorhizobium caulinodans ORS571 symbiosis.</title>
        <authorList>
            <person name="Suzuki S."/>
            <person name="Aono T."/>
            <person name="Lee KB."/>
            <person name="Suzuki T."/>
            <person name="Liu CT."/>
            <person name="Miwa H."/>
            <person name="Wakao S."/>
            <person name="Iki T."/>
            <person name="Oyaizu H."/>
        </authorList>
    </citation>
    <scope>NUCLEOTIDE SEQUENCE [LARGE SCALE GENOMIC DNA]</scope>
    <source>
        <strain evidence="9">ATCC 43989 / DSM 5975 / JCM 20966 / LMG 6465 / NBRC 14845 / NCIMB 13405 / ORS 571</strain>
    </source>
</reference>
<keyword evidence="4 7" id="KW-0812">Transmembrane</keyword>
<evidence type="ECO:0000256" key="6">
    <source>
        <dbReference type="ARBA" id="ARBA00023136"/>
    </source>
</evidence>
<dbReference type="PANTHER" id="PTHR33508:SF1">
    <property type="entry name" value="UPF0056 MEMBRANE PROTEIN YHCE"/>
    <property type="match status" value="1"/>
</dbReference>
<reference evidence="8 9" key="3">
    <citation type="journal article" date="2008" name="BMC Genomics">
        <title>The genome of the versatile nitrogen fixer Azorhizobium caulinodans ORS571.</title>
        <authorList>
            <person name="Lee KB."/>
            <person name="Backer P.D."/>
            <person name="Aono T."/>
            <person name="Liu CT."/>
            <person name="Suzuki S."/>
            <person name="Suzuki T."/>
            <person name="Kaneko T."/>
            <person name="Yamada M."/>
            <person name="Tabata S."/>
            <person name="Kupfer D.M."/>
            <person name="Najar F.Z."/>
            <person name="Wiley G.B."/>
            <person name="Roe B."/>
            <person name="Binnewies T.T."/>
            <person name="Ussery D.W."/>
            <person name="D'Haeze W."/>
            <person name="Herder J.D."/>
            <person name="Gevers D."/>
            <person name="Vereecke D."/>
            <person name="Holsters M."/>
            <person name="Oyaizu H."/>
        </authorList>
    </citation>
    <scope>NUCLEOTIDE SEQUENCE [LARGE SCALE GENOMIC DNA]</scope>
    <source>
        <strain evidence="9">ATCC 43989 / DSM 5975 / JCM 20966 / LMG 6465 / NBRC 14845 / NCIMB 13405 / ORS 571</strain>
    </source>
</reference>
<dbReference type="Pfam" id="PF01914">
    <property type="entry name" value="MarC"/>
    <property type="match status" value="1"/>
</dbReference>
<comment type="similarity">
    <text evidence="2 7">Belongs to the UPF0056 (MarC) family.</text>
</comment>
<keyword evidence="9" id="KW-1185">Reference proteome</keyword>
<evidence type="ECO:0000256" key="4">
    <source>
        <dbReference type="ARBA" id="ARBA00022692"/>
    </source>
</evidence>
<evidence type="ECO:0000256" key="7">
    <source>
        <dbReference type="RuleBase" id="RU362048"/>
    </source>
</evidence>
<keyword evidence="6 7" id="KW-0472">Membrane</keyword>
<feature type="transmembrane region" description="Helical" evidence="7">
    <location>
        <begin position="43"/>
        <end position="61"/>
    </location>
</feature>
<dbReference type="Proteomes" id="UP000000270">
    <property type="component" value="Chromosome"/>
</dbReference>
<dbReference type="InterPro" id="IPR002771">
    <property type="entry name" value="Multi_antbiot-R_MarC"/>
</dbReference>
<dbReference type="GO" id="GO:0005886">
    <property type="term" value="C:plasma membrane"/>
    <property type="evidence" value="ECO:0007669"/>
    <property type="project" value="UniProtKB-SubCell"/>
</dbReference>
<evidence type="ECO:0000256" key="1">
    <source>
        <dbReference type="ARBA" id="ARBA00004651"/>
    </source>
</evidence>
<dbReference type="PANTHER" id="PTHR33508">
    <property type="entry name" value="UPF0056 MEMBRANE PROTEIN YHCE"/>
    <property type="match status" value="1"/>
</dbReference>
<evidence type="ECO:0000256" key="3">
    <source>
        <dbReference type="ARBA" id="ARBA00022475"/>
    </source>
</evidence>
<reference evidence="8 9" key="6">
    <citation type="journal article" date="2011" name="Appl. Environ. Microbiol.">
        <title>Involvement of the azorhizobial chromosome partition gene (parA) in the onset of bacteroid differentiation during Sesbania rostrata stem nodule development.</title>
        <authorList>
            <person name="Liu CT."/>
            <person name="Lee KB."/>
            <person name="Wang YS."/>
            <person name="Peng MH."/>
            <person name="Lee KT."/>
            <person name="Suzuki S."/>
            <person name="Suzuki T."/>
            <person name="Oyaizu H."/>
        </authorList>
    </citation>
    <scope>NUCLEOTIDE SEQUENCE [LARGE SCALE GENOMIC DNA]</scope>
    <source>
        <strain evidence="9">ATCC 43989 / DSM 5975 / JCM 20966 / LMG 6465 / NBRC 14845 / NCIMB 13405 / ORS 571</strain>
    </source>
</reference>
<evidence type="ECO:0000313" key="9">
    <source>
        <dbReference type="Proteomes" id="UP000000270"/>
    </source>
</evidence>
<feature type="transmembrane region" description="Helical" evidence="7">
    <location>
        <begin position="113"/>
        <end position="134"/>
    </location>
</feature>
<feature type="transmembrane region" description="Helical" evidence="7">
    <location>
        <begin position="146"/>
        <end position="172"/>
    </location>
</feature>
<keyword evidence="5 7" id="KW-1133">Transmembrane helix</keyword>
<sequence>MLEDYDLFITQFVTLYALLEPIGHLSLFLALTGEHSKADRLRLAILSPLFAFAVLSFFALAGQTLLNAMNVSILSFQIAGGIILFSFSLSMIFGEAKKPSGVPEEKNLISQAIYPLATPTIAGPGAILSVVLLADNNRGSLIAQSMTVLAVASMMLLLMGAFLAGDIITRLIGSGGTNLVRRVMGILIAALSVDLVLSALAKWLHLPPI</sequence>
<reference evidence="8 9" key="4">
    <citation type="journal article" date="2009" name="Appl. Environ. Microbiol.">
        <title>Comparative genome-wide transcriptional profiling of Azorhizobium caulinodans ORS571 grown under free-living and symbiotic conditions.</title>
        <authorList>
            <person name="Tsukada S."/>
            <person name="Aono T."/>
            <person name="Akiba N."/>
            <person name="Lee KB."/>
            <person name="Liu CT."/>
            <person name="Toyazaki H."/>
            <person name="Oyaizu H."/>
        </authorList>
    </citation>
    <scope>NUCLEOTIDE SEQUENCE [LARGE SCALE GENOMIC DNA]</scope>
    <source>
        <strain evidence="9">ATCC 43989 / DSM 5975 / JCM 20966 / LMG 6465 / NBRC 14845 / NCIMB 13405 / ORS 571</strain>
    </source>
</reference>
<dbReference type="HOGENOM" id="CLU_079909_0_0_5"/>
<feature type="transmembrane region" description="Helical" evidence="7">
    <location>
        <begin position="73"/>
        <end position="93"/>
    </location>
</feature>
<accession>A8HQV8</accession>
<gene>
    <name evidence="8" type="ordered locus">AZC_1068</name>
</gene>
<dbReference type="NCBIfam" id="TIGR00427">
    <property type="entry name" value="NAAT family transporter"/>
    <property type="match status" value="1"/>
</dbReference>
<evidence type="ECO:0000256" key="2">
    <source>
        <dbReference type="ARBA" id="ARBA00009784"/>
    </source>
</evidence>
<dbReference type="STRING" id="438753.AZC_1068"/>
<comment type="subcellular location">
    <subcellularLocation>
        <location evidence="7">Cell inner membrane</location>
        <topology evidence="7">Multi-pass membrane protein</topology>
    </subcellularLocation>
    <subcellularLocation>
        <location evidence="1">Cell membrane</location>
        <topology evidence="1">Multi-pass membrane protein</topology>
    </subcellularLocation>
</comment>
<dbReference type="AlphaFoldDB" id="A8HQV8"/>
<dbReference type="RefSeq" id="WP_012169599.1">
    <property type="nucleotide sequence ID" value="NC_009937.1"/>
</dbReference>
<organism evidence="8 9">
    <name type="scientific">Azorhizobium caulinodans (strain ATCC 43989 / DSM 5975 / JCM 20966 / LMG 6465 / NBRC 14845 / NCIMB 13405 / ORS 571)</name>
    <dbReference type="NCBI Taxonomy" id="438753"/>
    <lineage>
        <taxon>Bacteria</taxon>
        <taxon>Pseudomonadati</taxon>
        <taxon>Pseudomonadota</taxon>
        <taxon>Alphaproteobacteria</taxon>
        <taxon>Hyphomicrobiales</taxon>
        <taxon>Xanthobacteraceae</taxon>
        <taxon>Azorhizobium</taxon>
    </lineage>
</organism>
<evidence type="ECO:0000313" key="8">
    <source>
        <dbReference type="EMBL" id="BAF87066.1"/>
    </source>
</evidence>
<dbReference type="EMBL" id="AP009384">
    <property type="protein sequence ID" value="BAF87066.1"/>
    <property type="molecule type" value="Genomic_DNA"/>
</dbReference>
<dbReference type="eggNOG" id="COG2095">
    <property type="taxonomic scope" value="Bacteria"/>
</dbReference>
<feature type="transmembrane region" description="Helical" evidence="7">
    <location>
        <begin position="12"/>
        <end position="31"/>
    </location>
</feature>